<dbReference type="InterPro" id="IPR037171">
    <property type="entry name" value="NagB/RpiA_transferase-like"/>
</dbReference>
<dbReference type="PROSITE" id="PS01274">
    <property type="entry name" value="COA_TRANSF_2"/>
    <property type="match status" value="1"/>
</dbReference>
<reference evidence="3 4" key="1">
    <citation type="submission" date="2020-06" db="EMBL/GenBank/DDBJ databases">
        <title>Genomic analysis of Salicibibacter sp. NKC5-3.</title>
        <authorList>
            <person name="Oh Y.J."/>
        </authorList>
    </citation>
    <scope>NUCLEOTIDE SEQUENCE [LARGE SCALE GENOMIC DNA]</scope>
    <source>
        <strain evidence="3 4">NKC5-3</strain>
    </source>
</reference>
<protein>
    <submittedName>
        <fullName evidence="3">3-oxoacid CoA-transferase subunit B</fullName>
    </submittedName>
</protein>
<dbReference type="EMBL" id="CP054705">
    <property type="protein sequence ID" value="QQK77756.1"/>
    <property type="molecule type" value="Genomic_DNA"/>
</dbReference>
<dbReference type="InterPro" id="IPR012791">
    <property type="entry name" value="3-oxoacid_CoA-transf_B"/>
</dbReference>
<dbReference type="AlphaFoldDB" id="A0A7T6Z7E6"/>
<dbReference type="Gene3D" id="3.40.1080.10">
    <property type="entry name" value="Glutaconate Coenzyme A-transferase"/>
    <property type="match status" value="1"/>
</dbReference>
<accession>A0A7T6Z7E6</accession>
<organism evidence="3 4">
    <name type="scientific">Salicibibacter cibarius</name>
    <dbReference type="NCBI Taxonomy" id="2743000"/>
    <lineage>
        <taxon>Bacteria</taxon>
        <taxon>Bacillati</taxon>
        <taxon>Bacillota</taxon>
        <taxon>Bacilli</taxon>
        <taxon>Bacillales</taxon>
        <taxon>Bacillaceae</taxon>
        <taxon>Salicibibacter</taxon>
    </lineage>
</organism>
<dbReference type="PANTHER" id="PTHR13707">
    <property type="entry name" value="KETOACID-COENZYME A TRANSFERASE"/>
    <property type="match status" value="1"/>
</dbReference>
<evidence type="ECO:0000256" key="2">
    <source>
        <dbReference type="ARBA" id="ARBA00022679"/>
    </source>
</evidence>
<evidence type="ECO:0000313" key="3">
    <source>
        <dbReference type="EMBL" id="QQK77756.1"/>
    </source>
</evidence>
<dbReference type="PANTHER" id="PTHR13707:SF57">
    <property type="entry name" value="SUCCINYL-COA:3-KETOACID COENZYME A TRANSFERASE SUBUNIT B-RELATED"/>
    <property type="match status" value="1"/>
</dbReference>
<dbReference type="NCBIfam" id="TIGR02428">
    <property type="entry name" value="pcaJ_scoB_fam"/>
    <property type="match status" value="1"/>
</dbReference>
<dbReference type="Proteomes" id="UP000595823">
    <property type="component" value="Chromosome"/>
</dbReference>
<dbReference type="RefSeq" id="WP_200125405.1">
    <property type="nucleotide sequence ID" value="NZ_CP054705.1"/>
</dbReference>
<gene>
    <name evidence="3" type="ORF">HUG15_20670</name>
</gene>
<dbReference type="SMART" id="SM00882">
    <property type="entry name" value="CoA_trans"/>
    <property type="match status" value="1"/>
</dbReference>
<dbReference type="InterPro" id="IPR004165">
    <property type="entry name" value="CoA_trans_fam_I"/>
</dbReference>
<proteinExistence type="inferred from homology"/>
<dbReference type="KEGG" id="scia:HUG15_20670"/>
<comment type="similarity">
    <text evidence="1">Belongs to the 3-oxoacid CoA-transferase subunit B family.</text>
</comment>
<keyword evidence="4" id="KW-1185">Reference proteome</keyword>
<dbReference type="SUPFAM" id="SSF100950">
    <property type="entry name" value="NagB/RpiA/CoA transferase-like"/>
    <property type="match status" value="1"/>
</dbReference>
<dbReference type="InterPro" id="IPR004164">
    <property type="entry name" value="CoA_transf_AS"/>
</dbReference>
<sequence>MSQQDRIKIAKRIAKELPDGASINLGVGIPTLIPDYLGDKKVDLHSENGLLGMGPTPDEENINMDLISASKKPITMDAGASLFDSSDSFVMIRGGHIDVAVMGALQIDQHGKIANWAIPGKDILGVGGAMDLVAGAKKIIIASSHTAKDGTPKLVSELTFPSSGNGRADMLVTEHAVLKFTEDGPYLVEQLSDLSADDLRKITGADFTYDAAIK</sequence>
<evidence type="ECO:0000313" key="4">
    <source>
        <dbReference type="Proteomes" id="UP000595823"/>
    </source>
</evidence>
<evidence type="ECO:0000256" key="1">
    <source>
        <dbReference type="ARBA" id="ARBA00007047"/>
    </source>
</evidence>
<dbReference type="GO" id="GO:0008410">
    <property type="term" value="F:CoA-transferase activity"/>
    <property type="evidence" value="ECO:0007669"/>
    <property type="project" value="InterPro"/>
</dbReference>
<dbReference type="Pfam" id="PF01144">
    <property type="entry name" value="CoA_trans"/>
    <property type="match status" value="1"/>
</dbReference>
<name>A0A7T6Z7E6_9BACI</name>
<keyword evidence="2 3" id="KW-0808">Transferase</keyword>